<dbReference type="InterPro" id="IPR016187">
    <property type="entry name" value="CTDL_fold"/>
</dbReference>
<accession>A0AA39LU31</accession>
<evidence type="ECO:0000313" key="5">
    <source>
        <dbReference type="Proteomes" id="UP001175271"/>
    </source>
</evidence>
<keyword evidence="5" id="KW-1185">Reference proteome</keyword>
<dbReference type="CDD" id="cd00037">
    <property type="entry name" value="CLECT"/>
    <property type="match status" value="1"/>
</dbReference>
<dbReference type="PROSITE" id="PS00615">
    <property type="entry name" value="C_TYPE_LECTIN_1"/>
    <property type="match status" value="1"/>
</dbReference>
<dbReference type="Pfam" id="PF00059">
    <property type="entry name" value="Lectin_C"/>
    <property type="match status" value="2"/>
</dbReference>
<dbReference type="PROSITE" id="PS50041">
    <property type="entry name" value="C_TYPE_LECTIN_2"/>
    <property type="match status" value="2"/>
</dbReference>
<dbReference type="InterPro" id="IPR016186">
    <property type="entry name" value="C-type_lectin-like/link_sf"/>
</dbReference>
<feature type="chain" id="PRO_5041219697" description="C-type lectin domain-containing protein" evidence="2">
    <location>
        <begin position="19"/>
        <end position="464"/>
    </location>
</feature>
<name>A0AA39LU31_9BILA</name>
<dbReference type="InterPro" id="IPR018378">
    <property type="entry name" value="C-type_lectin_CS"/>
</dbReference>
<evidence type="ECO:0000256" key="2">
    <source>
        <dbReference type="SAM" id="SignalP"/>
    </source>
</evidence>
<feature type="signal peptide" evidence="2">
    <location>
        <begin position="1"/>
        <end position="18"/>
    </location>
</feature>
<evidence type="ECO:0000259" key="3">
    <source>
        <dbReference type="PROSITE" id="PS50041"/>
    </source>
</evidence>
<dbReference type="AlphaFoldDB" id="A0AA39LU31"/>
<feature type="domain" description="C-type lectin" evidence="3">
    <location>
        <begin position="199"/>
        <end position="310"/>
    </location>
</feature>
<dbReference type="EMBL" id="JAUCMV010000003">
    <property type="protein sequence ID" value="KAK0409354.1"/>
    <property type="molecule type" value="Genomic_DNA"/>
</dbReference>
<dbReference type="PANTHER" id="PTHR22803">
    <property type="entry name" value="MANNOSE, PHOSPHOLIPASE, LECTIN RECEPTOR RELATED"/>
    <property type="match status" value="1"/>
</dbReference>
<dbReference type="SMART" id="SM00034">
    <property type="entry name" value="CLECT"/>
    <property type="match status" value="2"/>
</dbReference>
<evidence type="ECO:0000256" key="1">
    <source>
        <dbReference type="ARBA" id="ARBA00023157"/>
    </source>
</evidence>
<dbReference type="InterPro" id="IPR050111">
    <property type="entry name" value="C-type_lectin/snaclec_domain"/>
</dbReference>
<dbReference type="Gene3D" id="3.10.100.10">
    <property type="entry name" value="Mannose-Binding Protein A, subunit A"/>
    <property type="match status" value="2"/>
</dbReference>
<feature type="domain" description="C-type lectin" evidence="3">
    <location>
        <begin position="35"/>
        <end position="152"/>
    </location>
</feature>
<keyword evidence="1" id="KW-1015">Disulfide bond</keyword>
<sequence>MLSISLLPILLILGGIGAEEPIERVCPPGVVTSADRSKCFFIVPVPLSFEDAQTTCANLNLRLASIESEADNNWLTETAYDRFTDLNLKTTNFWLGGSVDSSDTWTWLDGSNLTFSNWADGHPGCGDCLYVDSASGLWHAGNCSEKVSYVCESDVPKPTPPPTTPSPPPLPTCPTCPDCPDPDQGTTCPPPPEPEWKQLGNYLYCSNPSQMSWGDARSWCAMHGADLVSIHSEQENLFVYAMWKGMSWLGGHSPYHNNTFVWADGTAWNFQNWGQNDPNNAFFNDDCLQVFIGDQWSSTDCGEQAPFVCKKMLVSGKREQKISEVTADLKEVADVEEKKAVRSTRPESTDSGFQDDDVFVDLGEETPVVKEKKVDSPAGFCSWSLLPNLVRKNPNPETWQDNKVPKLFTDWHSDHLIPVDTVLIDRRNGEVHFYRALPKGHLESGRVKDIYRRYMMFKGVCELS</sequence>
<gene>
    <name evidence="4" type="ORF">QR680_004489</name>
</gene>
<keyword evidence="2" id="KW-0732">Signal</keyword>
<comment type="caution">
    <text evidence="4">The sequence shown here is derived from an EMBL/GenBank/DDBJ whole genome shotgun (WGS) entry which is preliminary data.</text>
</comment>
<evidence type="ECO:0000313" key="4">
    <source>
        <dbReference type="EMBL" id="KAK0409354.1"/>
    </source>
</evidence>
<dbReference type="SUPFAM" id="SSF56436">
    <property type="entry name" value="C-type lectin-like"/>
    <property type="match status" value="2"/>
</dbReference>
<dbReference type="Proteomes" id="UP001175271">
    <property type="component" value="Unassembled WGS sequence"/>
</dbReference>
<dbReference type="InterPro" id="IPR001304">
    <property type="entry name" value="C-type_lectin-like"/>
</dbReference>
<protein>
    <recommendedName>
        <fullName evidence="3">C-type lectin domain-containing protein</fullName>
    </recommendedName>
</protein>
<organism evidence="4 5">
    <name type="scientific">Steinernema hermaphroditum</name>
    <dbReference type="NCBI Taxonomy" id="289476"/>
    <lineage>
        <taxon>Eukaryota</taxon>
        <taxon>Metazoa</taxon>
        <taxon>Ecdysozoa</taxon>
        <taxon>Nematoda</taxon>
        <taxon>Chromadorea</taxon>
        <taxon>Rhabditida</taxon>
        <taxon>Tylenchina</taxon>
        <taxon>Panagrolaimomorpha</taxon>
        <taxon>Strongyloidoidea</taxon>
        <taxon>Steinernematidae</taxon>
        <taxon>Steinernema</taxon>
    </lineage>
</organism>
<reference evidence="4" key="1">
    <citation type="submission" date="2023-06" db="EMBL/GenBank/DDBJ databases">
        <title>Genomic analysis of the entomopathogenic nematode Steinernema hermaphroditum.</title>
        <authorList>
            <person name="Schwarz E.M."/>
            <person name="Heppert J.K."/>
            <person name="Baniya A."/>
            <person name="Schwartz H.T."/>
            <person name="Tan C.-H."/>
            <person name="Antoshechkin I."/>
            <person name="Sternberg P.W."/>
            <person name="Goodrich-Blair H."/>
            <person name="Dillman A.R."/>
        </authorList>
    </citation>
    <scope>NUCLEOTIDE SEQUENCE</scope>
    <source>
        <strain evidence="4">PS9179</strain>
        <tissue evidence="4">Whole animal</tissue>
    </source>
</reference>
<proteinExistence type="predicted"/>